<dbReference type="EMBL" id="JBGBZN010000002">
    <property type="protein sequence ID" value="MEY9474192.1"/>
    <property type="molecule type" value="Genomic_DNA"/>
</dbReference>
<protein>
    <submittedName>
        <fullName evidence="3">Membrane protein</fullName>
    </submittedName>
</protein>
<comment type="caution">
    <text evidence="3">The sequence shown here is derived from an EMBL/GenBank/DDBJ whole genome shotgun (WGS) entry which is preliminary data.</text>
</comment>
<accession>A0ABV4GQG7</accession>
<dbReference type="PIRSF" id="PIRSF029509">
    <property type="entry name" value="UCP029509"/>
    <property type="match status" value="1"/>
</dbReference>
<feature type="transmembrane region" description="Helical" evidence="1">
    <location>
        <begin position="65"/>
        <end position="86"/>
    </location>
</feature>
<keyword evidence="1" id="KW-0812">Transmembrane</keyword>
<organism evidence="3 4">
    <name type="scientific">Bradyrhizobium yuanmingense</name>
    <dbReference type="NCBI Taxonomy" id="108015"/>
    <lineage>
        <taxon>Bacteria</taxon>
        <taxon>Pseudomonadati</taxon>
        <taxon>Pseudomonadota</taxon>
        <taxon>Alphaproteobacteria</taxon>
        <taxon>Hyphomicrobiales</taxon>
        <taxon>Nitrobacteraceae</taxon>
        <taxon>Bradyrhizobium</taxon>
    </lineage>
</organism>
<keyword evidence="1" id="KW-0472">Membrane</keyword>
<evidence type="ECO:0000259" key="2">
    <source>
        <dbReference type="Pfam" id="PF09990"/>
    </source>
</evidence>
<dbReference type="Proteomes" id="UP001565474">
    <property type="component" value="Unassembled WGS sequence"/>
</dbReference>
<dbReference type="InterPro" id="IPR016923">
    <property type="entry name" value="UCP029509"/>
</dbReference>
<dbReference type="InterPro" id="IPR019251">
    <property type="entry name" value="DUF2231_TM"/>
</dbReference>
<dbReference type="Pfam" id="PF09990">
    <property type="entry name" value="DUF2231"/>
    <property type="match status" value="1"/>
</dbReference>
<keyword evidence="1" id="KW-1133">Transmembrane helix</keyword>
<keyword evidence="4" id="KW-1185">Reference proteome</keyword>
<reference evidence="3 4" key="1">
    <citation type="submission" date="2024-07" db="EMBL/GenBank/DDBJ databases">
        <title>Genomic Encyclopedia of Type Strains, Phase V (KMG-V): Genome sequencing to study the core and pangenomes of soil and plant-associated prokaryotes.</title>
        <authorList>
            <person name="Whitman W."/>
        </authorList>
    </citation>
    <scope>NUCLEOTIDE SEQUENCE [LARGE SCALE GENOMIC DNA]</scope>
    <source>
        <strain evidence="3 4">USDA 222</strain>
    </source>
</reference>
<proteinExistence type="predicted"/>
<feature type="transmembrane region" description="Helical" evidence="1">
    <location>
        <begin position="98"/>
        <end position="119"/>
    </location>
</feature>
<name>A0ABV4GQG7_9BRAD</name>
<feature type="transmembrane region" description="Helical" evidence="1">
    <location>
        <begin position="131"/>
        <end position="152"/>
    </location>
</feature>
<evidence type="ECO:0000313" key="4">
    <source>
        <dbReference type="Proteomes" id="UP001565474"/>
    </source>
</evidence>
<feature type="transmembrane region" description="Helical" evidence="1">
    <location>
        <begin position="33"/>
        <end position="53"/>
    </location>
</feature>
<evidence type="ECO:0000256" key="1">
    <source>
        <dbReference type="SAM" id="Phobius"/>
    </source>
</evidence>
<sequence>MGARVKVTRPTVQDDVRVRSTAQIAGHPIHPMLVPIPITCFVGALLTDIAYVASAEIMWANCSAWLLLAGIVFGVLAAIAGLIDFLGNRLVRAQAPAWPHLIGNAVVLILSIVNLMIHMRDGWTSVWPSGLALSALTVLILPITGWLGWALVCRHGVGVAR</sequence>
<evidence type="ECO:0000313" key="3">
    <source>
        <dbReference type="EMBL" id="MEY9474192.1"/>
    </source>
</evidence>
<feature type="domain" description="DUF2231" evidence="2">
    <location>
        <begin position="26"/>
        <end position="160"/>
    </location>
</feature>
<gene>
    <name evidence="3" type="ORF">ABH992_006591</name>
</gene>